<dbReference type="GO" id="GO:0005737">
    <property type="term" value="C:cytoplasm"/>
    <property type="evidence" value="ECO:0007669"/>
    <property type="project" value="TreeGrafter"/>
</dbReference>
<evidence type="ECO:0000256" key="2">
    <source>
        <dbReference type="ARBA" id="ARBA00022723"/>
    </source>
</evidence>
<dbReference type="PANTHER" id="PTHR30502">
    <property type="entry name" value="2-KETO-3-DEOXY-L-RHAMNONATE ALDOLASE"/>
    <property type="match status" value="1"/>
</dbReference>
<dbReference type="InterPro" id="IPR040442">
    <property type="entry name" value="Pyrv_kinase-like_dom_sf"/>
</dbReference>
<feature type="domain" description="HpcH/HpaI aldolase/citrate lyase" evidence="4">
    <location>
        <begin position="20"/>
        <end position="241"/>
    </location>
</feature>
<name>A0A0F9UX77_9ZZZZ</name>
<keyword evidence="2" id="KW-0479">Metal-binding</keyword>
<dbReference type="Gene3D" id="3.20.20.60">
    <property type="entry name" value="Phosphoenolpyruvate-binding domains"/>
    <property type="match status" value="1"/>
</dbReference>
<evidence type="ECO:0000259" key="4">
    <source>
        <dbReference type="Pfam" id="PF03328"/>
    </source>
</evidence>
<accession>A0A0F9UX77</accession>
<dbReference type="SUPFAM" id="SSF51621">
    <property type="entry name" value="Phosphoenolpyruvate/pyruvate domain"/>
    <property type="match status" value="1"/>
</dbReference>
<dbReference type="AlphaFoldDB" id="A0A0F9UX77"/>
<gene>
    <name evidence="5" type="ORF">LCGC14_0169170</name>
</gene>
<keyword evidence="3" id="KW-0456">Lyase</keyword>
<dbReference type="EMBL" id="LAZR01000065">
    <property type="protein sequence ID" value="KKN96324.1"/>
    <property type="molecule type" value="Genomic_DNA"/>
</dbReference>
<comment type="similarity">
    <text evidence="1">Belongs to the HpcH/HpaI aldolase family.</text>
</comment>
<dbReference type="GO" id="GO:0046872">
    <property type="term" value="F:metal ion binding"/>
    <property type="evidence" value="ECO:0007669"/>
    <property type="project" value="UniProtKB-KW"/>
</dbReference>
<proteinExistence type="inferred from homology"/>
<dbReference type="GO" id="GO:0016832">
    <property type="term" value="F:aldehyde-lyase activity"/>
    <property type="evidence" value="ECO:0007669"/>
    <property type="project" value="TreeGrafter"/>
</dbReference>
<evidence type="ECO:0000256" key="3">
    <source>
        <dbReference type="ARBA" id="ARBA00023239"/>
    </source>
</evidence>
<sequence length="256" mass="26859">MALPQLRARLGEGGFVVSAWLGLTDPVIHEAFLRADFDAVTFDVQHGLLDTASLRAGIERAVLLGKPALVRLPIKDRALAARVLDFGASAVMMPMIETADEARAFVAVAKYPPLGQRSYGPTRAGELHGYADRADYVADARSETLAFAMIETGASVDNLEAILAVEGLDGVFVGPSDLSIALSGDGTLDPRGAKAEAAIKRIAAATSAAGKIATIYAATPEDAKRYRQYGYRLVCVSSDQAVITAGARALAEAVRG</sequence>
<reference evidence="5" key="1">
    <citation type="journal article" date="2015" name="Nature">
        <title>Complex archaea that bridge the gap between prokaryotes and eukaryotes.</title>
        <authorList>
            <person name="Spang A."/>
            <person name="Saw J.H."/>
            <person name="Jorgensen S.L."/>
            <person name="Zaremba-Niedzwiedzka K."/>
            <person name="Martijn J."/>
            <person name="Lind A.E."/>
            <person name="van Eijk R."/>
            <person name="Schleper C."/>
            <person name="Guy L."/>
            <person name="Ettema T.J."/>
        </authorList>
    </citation>
    <scope>NUCLEOTIDE SEQUENCE</scope>
</reference>
<evidence type="ECO:0000313" key="5">
    <source>
        <dbReference type="EMBL" id="KKN96324.1"/>
    </source>
</evidence>
<protein>
    <recommendedName>
        <fullName evidence="4">HpcH/HpaI aldolase/citrate lyase domain-containing protein</fullName>
    </recommendedName>
</protein>
<comment type="caution">
    <text evidence="5">The sequence shown here is derived from an EMBL/GenBank/DDBJ whole genome shotgun (WGS) entry which is preliminary data.</text>
</comment>
<dbReference type="Pfam" id="PF03328">
    <property type="entry name" value="HpcH_HpaI"/>
    <property type="match status" value="1"/>
</dbReference>
<dbReference type="InterPro" id="IPR050251">
    <property type="entry name" value="HpcH-HpaI_aldolase"/>
</dbReference>
<dbReference type="InterPro" id="IPR015813">
    <property type="entry name" value="Pyrv/PenolPyrv_kinase-like_dom"/>
</dbReference>
<dbReference type="PANTHER" id="PTHR30502:SF0">
    <property type="entry name" value="PHOSPHOENOLPYRUVATE CARBOXYLASE FAMILY PROTEIN"/>
    <property type="match status" value="1"/>
</dbReference>
<evidence type="ECO:0000256" key="1">
    <source>
        <dbReference type="ARBA" id="ARBA00005568"/>
    </source>
</evidence>
<dbReference type="InterPro" id="IPR005000">
    <property type="entry name" value="Aldolase/citrate-lyase_domain"/>
</dbReference>
<organism evidence="5">
    <name type="scientific">marine sediment metagenome</name>
    <dbReference type="NCBI Taxonomy" id="412755"/>
    <lineage>
        <taxon>unclassified sequences</taxon>
        <taxon>metagenomes</taxon>
        <taxon>ecological metagenomes</taxon>
    </lineage>
</organism>